<dbReference type="EMBL" id="LT629740">
    <property type="protein sequence ID" value="SDR99292.1"/>
    <property type="molecule type" value="Genomic_DNA"/>
</dbReference>
<accession>A0A1H1NJX0</accession>
<dbReference type="OrthoDB" id="122965at2"/>
<keyword evidence="2" id="KW-1185">Reference proteome</keyword>
<gene>
    <name evidence="1" type="ORF">SAMN05216490_0340</name>
</gene>
<dbReference type="Gene3D" id="3.40.50.10140">
    <property type="entry name" value="Toll/interleukin-1 receptor homology (TIR) domain"/>
    <property type="match status" value="1"/>
</dbReference>
<sequence>MKVFISWSGKKSHNVALIFRDWLPSVIQSIQPYVSSEDIDKGARWSADIAKELDSSMFGILCVTKENFEAPWLLFEAGALSKTINKSFVSPFLFDIKSSEIDGPILQFQSTIFEKEDLRKLLNTLNKACGDTAIAPVMLEKAFDKWYPNLEEDLNKIKSEEDDSEDGTKKVEKRIHTSEMLEEILDLSRDNQKLLRSPDSKQINFDELKNIIQEQLFRVERNYEMDARRMSRKFNPMFLDEIMHSSIRGEKNPYGFLIALSFFKADFPWIYDVGKETFNVIKSKASKDIKVEAVSYFKEMLEFTLHHPIMRDIYGNKKDFIFFKEMPFFLSNYLDELI</sequence>
<evidence type="ECO:0000313" key="1">
    <source>
        <dbReference type="EMBL" id="SDR99292.1"/>
    </source>
</evidence>
<dbReference type="STRING" id="652787.SAMN05216490_0340"/>
<dbReference type="AlphaFoldDB" id="A0A1H1NJX0"/>
<reference evidence="1 2" key="1">
    <citation type="submission" date="2016-10" db="EMBL/GenBank/DDBJ databases">
        <authorList>
            <person name="de Groot N.N."/>
        </authorList>
    </citation>
    <scope>NUCLEOTIDE SEQUENCE [LARGE SCALE GENOMIC DNA]</scope>
    <source>
        <strain evidence="1 2">MP1X4</strain>
    </source>
</reference>
<dbReference type="RefSeq" id="WP_091368276.1">
    <property type="nucleotide sequence ID" value="NZ_LT629740.1"/>
</dbReference>
<dbReference type="SUPFAM" id="SSF52200">
    <property type="entry name" value="Toll/Interleukin receptor TIR domain"/>
    <property type="match status" value="1"/>
</dbReference>
<proteinExistence type="predicted"/>
<name>A0A1H1NJX0_MUCMA</name>
<dbReference type="InterPro" id="IPR035897">
    <property type="entry name" value="Toll_tir_struct_dom_sf"/>
</dbReference>
<organism evidence="1 2">
    <name type="scientific">Mucilaginibacter mallensis</name>
    <dbReference type="NCBI Taxonomy" id="652787"/>
    <lineage>
        <taxon>Bacteria</taxon>
        <taxon>Pseudomonadati</taxon>
        <taxon>Bacteroidota</taxon>
        <taxon>Sphingobacteriia</taxon>
        <taxon>Sphingobacteriales</taxon>
        <taxon>Sphingobacteriaceae</taxon>
        <taxon>Mucilaginibacter</taxon>
    </lineage>
</organism>
<dbReference type="Proteomes" id="UP000199679">
    <property type="component" value="Chromosome I"/>
</dbReference>
<evidence type="ECO:0000313" key="2">
    <source>
        <dbReference type="Proteomes" id="UP000199679"/>
    </source>
</evidence>
<protein>
    <submittedName>
        <fullName evidence="1">TIR domain-containing protein</fullName>
    </submittedName>
</protein>